<evidence type="ECO:0000256" key="5">
    <source>
        <dbReference type="SAM" id="MobiDB-lite"/>
    </source>
</evidence>
<feature type="compositionally biased region" description="Polar residues" evidence="5">
    <location>
        <begin position="176"/>
        <end position="201"/>
    </location>
</feature>
<dbReference type="Proteomes" id="UP000694941">
    <property type="component" value="Unplaced"/>
</dbReference>
<evidence type="ECO:0000256" key="4">
    <source>
        <dbReference type="ARBA" id="ARBA00033254"/>
    </source>
</evidence>
<dbReference type="Pfam" id="PF09073">
    <property type="entry name" value="BUD22"/>
    <property type="match status" value="1"/>
</dbReference>
<dbReference type="PANTHER" id="PTHR23325">
    <property type="entry name" value="SERUM RESPONSE FACTOR-BINDING"/>
    <property type="match status" value="1"/>
</dbReference>
<dbReference type="GeneID" id="106468368"/>
<feature type="compositionally biased region" description="Polar residues" evidence="5">
    <location>
        <begin position="251"/>
        <end position="283"/>
    </location>
</feature>
<proteinExistence type="predicted"/>
<evidence type="ECO:0000256" key="3">
    <source>
        <dbReference type="ARBA" id="ARBA00025646"/>
    </source>
</evidence>
<accession>A0ABM1BL78</accession>
<feature type="compositionally biased region" description="Basic and acidic residues" evidence="5">
    <location>
        <begin position="582"/>
        <end position="595"/>
    </location>
</feature>
<dbReference type="InterPro" id="IPR037393">
    <property type="entry name" value="Bud22/SRFB1"/>
</dbReference>
<feature type="region of interest" description="Disordered" evidence="5">
    <location>
        <begin position="141"/>
        <end position="359"/>
    </location>
</feature>
<feature type="compositionally biased region" description="Basic and acidic residues" evidence="5">
    <location>
        <begin position="150"/>
        <end position="174"/>
    </location>
</feature>
<feature type="compositionally biased region" description="Polar residues" evidence="5">
    <location>
        <begin position="215"/>
        <end position="243"/>
    </location>
</feature>
<evidence type="ECO:0000259" key="6">
    <source>
        <dbReference type="Pfam" id="PF09073"/>
    </source>
</evidence>
<evidence type="ECO:0000313" key="7">
    <source>
        <dbReference type="Proteomes" id="UP000694941"/>
    </source>
</evidence>
<dbReference type="InterPro" id="IPR015158">
    <property type="entry name" value="Bud22_dom"/>
</dbReference>
<sequence length="665" mass="76114">MEKVKVNIQIVKMRKSVREAKVLLVRKHIRQVKQLKNKRGSKEELEKNQRKIGRLCDEINMIKRKPIDDISRQALARDESWDEIWKQKEGSLEKRVEARLAGHPKVQKCVQHFRSKNSQWESWVPSVLQVWESQHVTQLTGGNKSKIGRRKEDLKDETQQNHLKQEEENEEKLLADSSQPSSEYVKSQVRNVSSGSLGCTYSDSEDIDESDNNSLPDCSQPSSEDVKSQVMNVSSGSLGCTYSDSEDINESDNNSLPDCSQPSSEDVKSQVMNVSSGSLGCTYSDSEDIDESDSNSGTKLSLQKKNREENKQQKHPKLRLQYKEGNSQSKHTESTKNKSNVNNAKHKKKTDSTDSGECVDKAKTENVEVAECNIEHLLNTKRKLKTVISLDETKNEDENVERESNPKIRRKLIKAKDLRKARSKSRSKKKKTERVGLKPYEVKRSCVKILPKCEGSLTIAPVNLDELQDHEEIVFKKSKEAEDINTEREKTHDDHEGTHHDAFFLGGVEEMEEVTSDNETRNYEHPMNQNFKSNFISSLSGDKERNRMFEKQRGFRRGRGFGSLRGTSQAVPARSTLQHRGRFVERESSRRDASKQHLVKSNLPSKVFSPWEKSSISYGNNREKATSKVPTNQVLHPSWEAKMKLKDKQNQLVAFQGKKIKFDDE</sequence>
<name>A0ABM1BL78_LIMPO</name>
<feature type="region of interest" description="Disordered" evidence="5">
    <location>
        <begin position="581"/>
        <end position="634"/>
    </location>
</feature>
<evidence type="ECO:0000256" key="1">
    <source>
        <dbReference type="ARBA" id="ARBA00013459"/>
    </source>
</evidence>
<dbReference type="PANTHER" id="PTHR23325:SF1">
    <property type="entry name" value="SERUM RESPONSE FACTOR-BINDING PROTEIN 1"/>
    <property type="match status" value="1"/>
</dbReference>
<feature type="domain" description="Bud22" evidence="6">
    <location>
        <begin position="556"/>
        <end position="663"/>
    </location>
</feature>
<organism evidence="7 8">
    <name type="scientific">Limulus polyphemus</name>
    <name type="common">Atlantic horseshoe crab</name>
    <dbReference type="NCBI Taxonomy" id="6850"/>
    <lineage>
        <taxon>Eukaryota</taxon>
        <taxon>Metazoa</taxon>
        <taxon>Ecdysozoa</taxon>
        <taxon>Arthropoda</taxon>
        <taxon>Chelicerata</taxon>
        <taxon>Merostomata</taxon>
        <taxon>Xiphosura</taxon>
        <taxon>Limulidae</taxon>
        <taxon>Limulus</taxon>
    </lineage>
</organism>
<keyword evidence="7" id="KW-1185">Reference proteome</keyword>
<protein>
    <recommendedName>
        <fullName evidence="1">Serum response factor-binding protein 1</fullName>
    </recommendedName>
    <alternativeName>
        <fullName evidence="4">SRF-dependent transcription regulation-associated protein</fullName>
    </alternativeName>
</protein>
<feature type="compositionally biased region" description="Basic residues" evidence="5">
    <location>
        <begin position="421"/>
        <end position="432"/>
    </location>
</feature>
<dbReference type="RefSeq" id="XP_013784240.1">
    <property type="nucleotide sequence ID" value="XM_013928786.1"/>
</dbReference>
<keyword evidence="2" id="KW-0175">Coiled coil</keyword>
<evidence type="ECO:0000256" key="2">
    <source>
        <dbReference type="ARBA" id="ARBA00023054"/>
    </source>
</evidence>
<reference evidence="8" key="1">
    <citation type="submission" date="2025-08" db="UniProtKB">
        <authorList>
            <consortium name="RefSeq"/>
        </authorList>
    </citation>
    <scope>IDENTIFICATION</scope>
    <source>
        <tissue evidence="8">Muscle</tissue>
    </source>
</reference>
<feature type="region of interest" description="Disordered" evidence="5">
    <location>
        <begin position="415"/>
        <end position="435"/>
    </location>
</feature>
<gene>
    <name evidence="8" type="primary">LOC106468368</name>
</gene>
<comment type="function">
    <text evidence="3">May be involved in regulating transcriptional activation of cardiac genes during the aging process. May play a role in biosynthesis and/or processing of SLC2A4 in adipose cells.</text>
</comment>
<evidence type="ECO:0000313" key="8">
    <source>
        <dbReference type="RefSeq" id="XP_013784240.1"/>
    </source>
</evidence>